<sequence>MTKASTARIQDTEKHLSQLPALHLLQKMEPRWRLLTREEAERERGGKRANVYLDGILKESLARINRVELRGQFYPFTEGGLAEAIERLKRPRPSGLLRINEELTDLLLLGTAVEQTVDGITRAFQVKFVDWADPSANVFHVCAEFDVEREHTTDTRRPDLVLFVNGIPFAVIECKGPSTGVEQAVSQHIRNQQDGEIPGLFRTVQLLVATNKNDVRYGTVGTAASFWSKWAELEDREADVLAAINAPLDADQNRQTFADGFREDRASYDARFGQGDRLVTEQDRVLWALARPERLLDLARRFTLFDAGEKKIARYQQFFAVRKILRRVTGERDEEGRRRGGVIWHTQGSGKSLTMVMLARALGLEPSIPDPRIVLVTDRIDLDEQLEGTFKACGLEPKRATTGRNLLDLVATEKRAVVTTLINKFDTALNVRDFSDPSEDVFLLVDESHRGQYGRLHSRMRKIFPNACYLGFTGTPILKTEKNTAAKFGGIIDVYAIDQAVKDKAVVPLLYEGRHVEQRVDETAIDAWFERVCAGLSEDQKADLKRKYARTARLFQTEQTIALIAFDVSEHFRRTWKGTGFKGQLVTPSKRSAILYKRALDELGVVTSEVIISAPDDREGEERIDEASSDEVKRFWKTAMDRYGDEATYNSRIIEAFKKREDPEILIVVSKLLTGFDAPRNTVLYLARPLTEHNLLQAIARVNRVAEGKDYGYIVDYCSVLGELNQALSSYSALEGFDEADLAGTVTSINTEIEKLGQRHSELWDVFRGVANTADEEALEQHLADEARRDEFYDRLNAFSRTLAIALSSHEFANEPSNQRRIAGYRDDLRRFENLRRAVRTRYQDAVDYGQYRKRIEKLLDTYVVADDVRPMTDLVNIFDEDAFAEVLNSNASAASRADSIAHATKRTIDERWEEDPTYYKRFSELIRQAIEDFRAKSISDLEYLKRVRDIRNQMVRRDTTDIPEPIRDDPLGRAFYGCLREALSGVQGSGEASTETLSAEAAAHLVGIINSHRRVDWAQDPDVENAMKNDIDDYIFDVIRGEHNVPISPEAIDALIDRLLMVARRQAA</sequence>
<dbReference type="InterPro" id="IPR007409">
    <property type="entry name" value="Restrct_endonuc_type1_HsdR_N"/>
</dbReference>
<dbReference type="InterPro" id="IPR055180">
    <property type="entry name" value="HsdR_RecA-like_helicase_dom_2"/>
</dbReference>
<keyword evidence="6 12" id="KW-0255">Endonuclease</keyword>
<proteinExistence type="inferred from homology"/>
<dbReference type="Pfam" id="PF04313">
    <property type="entry name" value="HSDR_N"/>
    <property type="match status" value="1"/>
</dbReference>
<dbReference type="EC" id="3.1.21.3" evidence="10"/>
<organism evidence="12 13">
    <name type="scientific">Alteraurantiacibacter lauratis</name>
    <dbReference type="NCBI Taxonomy" id="2054627"/>
    <lineage>
        <taxon>Bacteria</taxon>
        <taxon>Pseudomonadati</taxon>
        <taxon>Pseudomonadota</taxon>
        <taxon>Alphaproteobacteria</taxon>
        <taxon>Sphingomonadales</taxon>
        <taxon>Erythrobacteraceae</taxon>
        <taxon>Alteraurantiacibacter</taxon>
    </lineage>
</organism>
<comment type="subunit">
    <text evidence="10">The type I restriction/modification system is composed of three polypeptides R, M and S.</text>
</comment>
<keyword evidence="13" id="KW-1185">Reference proteome</keyword>
<dbReference type="GO" id="GO:0009035">
    <property type="term" value="F:type I site-specific deoxyribonuclease activity"/>
    <property type="evidence" value="ECO:0007669"/>
    <property type="project" value="UniProtKB-EC"/>
</dbReference>
<dbReference type="CDD" id="cd18030">
    <property type="entry name" value="DEXHc_RE_I_HsdR"/>
    <property type="match status" value="1"/>
</dbReference>
<gene>
    <name evidence="12" type="ORF">ACFODK_14000</name>
</gene>
<evidence type="ECO:0000256" key="8">
    <source>
        <dbReference type="ARBA" id="ARBA00022840"/>
    </source>
</evidence>
<dbReference type="NCBIfam" id="TIGR00348">
    <property type="entry name" value="hsdR"/>
    <property type="match status" value="1"/>
</dbReference>
<evidence type="ECO:0000256" key="9">
    <source>
        <dbReference type="ARBA" id="ARBA00023125"/>
    </source>
</evidence>
<dbReference type="InterPro" id="IPR014001">
    <property type="entry name" value="Helicase_ATP-bd"/>
</dbReference>
<evidence type="ECO:0000256" key="7">
    <source>
        <dbReference type="ARBA" id="ARBA00022801"/>
    </source>
</evidence>
<dbReference type="InterPro" id="IPR027417">
    <property type="entry name" value="P-loop_NTPase"/>
</dbReference>
<comment type="catalytic activity">
    <reaction evidence="1 10">
        <text>Endonucleolytic cleavage of DNA to give random double-stranded fragments with terminal 5'-phosphates, ATP is simultaneously hydrolyzed.</text>
        <dbReference type="EC" id="3.1.21.3"/>
    </reaction>
</comment>
<evidence type="ECO:0000256" key="10">
    <source>
        <dbReference type="RuleBase" id="RU364115"/>
    </source>
</evidence>
<dbReference type="PANTHER" id="PTHR30195:SF15">
    <property type="entry name" value="TYPE I RESTRICTION ENZYME HINDI ENDONUCLEASE SUBUNIT"/>
    <property type="match status" value="1"/>
</dbReference>
<comment type="caution">
    <text evidence="12">The sequence shown here is derived from an EMBL/GenBank/DDBJ whole genome shotgun (WGS) entry which is preliminary data.</text>
</comment>
<feature type="domain" description="Helicase ATP-binding" evidence="11">
    <location>
        <begin position="332"/>
        <end position="494"/>
    </location>
</feature>
<keyword evidence="8 10" id="KW-0067">ATP-binding</keyword>
<dbReference type="Proteomes" id="UP001595378">
    <property type="component" value="Unassembled WGS sequence"/>
</dbReference>
<evidence type="ECO:0000256" key="1">
    <source>
        <dbReference type="ARBA" id="ARBA00000851"/>
    </source>
</evidence>
<dbReference type="Gene3D" id="3.40.50.300">
    <property type="entry name" value="P-loop containing nucleotide triphosphate hydrolases"/>
    <property type="match status" value="2"/>
</dbReference>
<name>A0ABV7EJE4_9SPHN</name>
<dbReference type="PROSITE" id="PS51192">
    <property type="entry name" value="HELICASE_ATP_BIND_1"/>
    <property type="match status" value="1"/>
</dbReference>
<dbReference type="SMART" id="SM00487">
    <property type="entry name" value="DEXDc"/>
    <property type="match status" value="1"/>
</dbReference>
<keyword evidence="5 10" id="KW-0680">Restriction system</keyword>
<evidence type="ECO:0000313" key="13">
    <source>
        <dbReference type="Proteomes" id="UP001595378"/>
    </source>
</evidence>
<dbReference type="InterPro" id="IPR021810">
    <property type="entry name" value="T1RH-like_C"/>
</dbReference>
<dbReference type="InterPro" id="IPR051268">
    <property type="entry name" value="Type-I_R_enzyme_R_subunit"/>
</dbReference>
<evidence type="ECO:0000313" key="12">
    <source>
        <dbReference type="EMBL" id="MFC3101998.1"/>
    </source>
</evidence>
<dbReference type="Pfam" id="PF11867">
    <property type="entry name" value="T1RH-like_C"/>
    <property type="match status" value="1"/>
</dbReference>
<keyword evidence="3" id="KW-0540">Nuclease</keyword>
<dbReference type="SUPFAM" id="SSF52540">
    <property type="entry name" value="P-loop containing nucleoside triphosphate hydrolases"/>
    <property type="match status" value="2"/>
</dbReference>
<dbReference type="Gene3D" id="3.90.1570.50">
    <property type="match status" value="1"/>
</dbReference>
<evidence type="ECO:0000256" key="6">
    <source>
        <dbReference type="ARBA" id="ARBA00022759"/>
    </source>
</evidence>
<dbReference type="InterPro" id="IPR004473">
    <property type="entry name" value="Restrct_endonuc_typeI_HsdR"/>
</dbReference>
<dbReference type="RefSeq" id="WP_336920119.1">
    <property type="nucleotide sequence ID" value="NZ_JBANRN010000014.1"/>
</dbReference>
<dbReference type="EMBL" id="JBHRSU010000036">
    <property type="protein sequence ID" value="MFC3101998.1"/>
    <property type="molecule type" value="Genomic_DNA"/>
</dbReference>
<evidence type="ECO:0000256" key="5">
    <source>
        <dbReference type="ARBA" id="ARBA00022747"/>
    </source>
</evidence>
<dbReference type="PANTHER" id="PTHR30195">
    <property type="entry name" value="TYPE I SITE-SPECIFIC DEOXYRIBONUCLEASE PROTEIN SUBUNIT M AND R"/>
    <property type="match status" value="1"/>
</dbReference>
<protein>
    <recommendedName>
        <fullName evidence="10">Type I restriction enzyme endonuclease subunit</fullName>
        <shortName evidence="10">R protein</shortName>
        <ecNumber evidence="10">3.1.21.3</ecNumber>
    </recommendedName>
</protein>
<evidence type="ECO:0000256" key="4">
    <source>
        <dbReference type="ARBA" id="ARBA00022741"/>
    </source>
</evidence>
<evidence type="ECO:0000256" key="3">
    <source>
        <dbReference type="ARBA" id="ARBA00022722"/>
    </source>
</evidence>
<reference evidence="13" key="1">
    <citation type="journal article" date="2019" name="Int. J. Syst. Evol. Microbiol.">
        <title>The Global Catalogue of Microorganisms (GCM) 10K type strain sequencing project: providing services to taxonomists for standard genome sequencing and annotation.</title>
        <authorList>
            <consortium name="The Broad Institute Genomics Platform"/>
            <consortium name="The Broad Institute Genome Sequencing Center for Infectious Disease"/>
            <person name="Wu L."/>
            <person name="Ma J."/>
        </authorList>
    </citation>
    <scope>NUCLEOTIDE SEQUENCE [LARGE SCALE GENOMIC DNA]</scope>
    <source>
        <strain evidence="13">KCTC 52606</strain>
    </source>
</reference>
<comment type="function">
    <text evidence="10">Subunit R is required for both nuclease and ATPase activities, but not for modification.</text>
</comment>
<keyword evidence="7 10" id="KW-0378">Hydrolase</keyword>
<dbReference type="CDD" id="cd18800">
    <property type="entry name" value="SF2_C_EcoR124I-like"/>
    <property type="match status" value="1"/>
</dbReference>
<dbReference type="Pfam" id="PF18766">
    <property type="entry name" value="SWI2_SNF2"/>
    <property type="match status" value="1"/>
</dbReference>
<dbReference type="CDD" id="cd22332">
    <property type="entry name" value="HsdR_N"/>
    <property type="match status" value="1"/>
</dbReference>
<evidence type="ECO:0000256" key="2">
    <source>
        <dbReference type="ARBA" id="ARBA00008598"/>
    </source>
</evidence>
<dbReference type="InterPro" id="IPR040980">
    <property type="entry name" value="SWI2_SNF2"/>
</dbReference>
<evidence type="ECO:0000259" key="11">
    <source>
        <dbReference type="PROSITE" id="PS51192"/>
    </source>
</evidence>
<dbReference type="Pfam" id="PF22679">
    <property type="entry name" value="T1R_D3-like"/>
    <property type="match status" value="1"/>
</dbReference>
<accession>A0ABV7EJE4</accession>
<comment type="similarity">
    <text evidence="2 10">Belongs to the HsdR family.</text>
</comment>
<keyword evidence="4 10" id="KW-0547">Nucleotide-binding</keyword>
<keyword evidence="9 10" id="KW-0238">DNA-binding</keyword>